<dbReference type="InterPro" id="IPR034922">
    <property type="entry name" value="REX1-like_exo"/>
</dbReference>
<reference evidence="7" key="2">
    <citation type="submission" date="2024-01" db="EMBL/GenBank/DDBJ databases">
        <title>Comparative genomics of Cryptococcus and Kwoniella reveals pathogenesis evolution and contrasting modes of karyotype evolution via chromosome fusion or intercentromeric recombination.</title>
        <authorList>
            <person name="Coelho M.A."/>
            <person name="David-Palma M."/>
            <person name="Shea T."/>
            <person name="Bowers K."/>
            <person name="McGinley-Smith S."/>
            <person name="Mohammad A.W."/>
            <person name="Gnirke A."/>
            <person name="Yurkov A.M."/>
            <person name="Nowrousian M."/>
            <person name="Sun S."/>
            <person name="Cuomo C.A."/>
            <person name="Heitman J."/>
        </authorList>
    </citation>
    <scope>NUCLEOTIDE SEQUENCE</scope>
    <source>
        <strain evidence="7">CBS 12478</strain>
    </source>
</reference>
<dbReference type="OrthoDB" id="206335at2759"/>
<name>A0A5M6C586_9TREE</name>
<evidence type="ECO:0000256" key="3">
    <source>
        <dbReference type="ARBA" id="ARBA00022722"/>
    </source>
</evidence>
<reference evidence="7" key="1">
    <citation type="submission" date="2017-08" db="EMBL/GenBank/DDBJ databases">
        <authorList>
            <person name="Cuomo C."/>
            <person name="Billmyre B."/>
            <person name="Heitman J."/>
        </authorList>
    </citation>
    <scope>NUCLEOTIDE SEQUENCE</scope>
    <source>
        <strain evidence="7">CBS 12478</strain>
    </source>
</reference>
<evidence type="ECO:0000256" key="2">
    <source>
        <dbReference type="ARBA" id="ARBA00006357"/>
    </source>
</evidence>
<dbReference type="GeneID" id="43587989"/>
<gene>
    <name evidence="7" type="ORF">CI109_106507</name>
</gene>
<dbReference type="FunFam" id="3.30.420.10:FF:000031">
    <property type="entry name" value="RNA exonuclease 1"/>
    <property type="match status" value="1"/>
</dbReference>
<dbReference type="GO" id="GO:0004527">
    <property type="term" value="F:exonuclease activity"/>
    <property type="evidence" value="ECO:0007669"/>
    <property type="project" value="UniProtKB-KW"/>
</dbReference>
<sequence>MSSPSSSSKRKTPPPMGADNDNGDNDGFTKVPTREEKRKQRKVDKHRPQFQYSTQDFRHGKKVGIAHIRDLVLYIVAEAQKPNWMQIEHKAFIAHTVVLFTPGLLPQHLGLSPIPTISCMPFSTTPPADAVSDLPPARVSIVPRLFTYACPTRAPGDGRKMHSVLNTLLLSPLPDSIRKKKEAENKHLAAISRADDTPPFLFLLSTHQMIDNDYNLPSYLSLSDTPHIPGLDLKSLPPGLASALTGASDGISDVHLDIGLVSTGATSMNGNKGKGNRRNDPWVETAEAKDSPKDGRYPVLAMDCEMVVSEDGQELARVSVINYETGKNVYDELVKPPKSVIDYRTQWSGITPERLATATQTLSSIQTALVTGPNPLITPHTILLGHSLECDLTALRIRHPLCIDTALIYKHPRGPPFKPGLKWLAQKWLNRDIQGGDSGHDSEEDARTCVDLLRLKVAHGPDFGNALENMEPIFERLNRFSPGGTKSGKTSAYCDYGNPRAMYGAKATTAVRCASDDEVIQRMKENVEGHDLVFGRLMELASVQGWNDRGASANTTPDAEALEPALQRFNDRLADLHSSLPPNTAFVLLTGHSDPLPMLALVQRRQKWERLVKTLGGTDDIPREERWMSEDDRELERAVGEAREGMAFFCVKS</sequence>
<dbReference type="GO" id="GO:0005634">
    <property type="term" value="C:nucleus"/>
    <property type="evidence" value="ECO:0007669"/>
    <property type="project" value="UniProtKB-SubCell"/>
</dbReference>
<dbReference type="SUPFAM" id="SSF53098">
    <property type="entry name" value="Ribonuclease H-like"/>
    <property type="match status" value="1"/>
</dbReference>
<keyword evidence="3" id="KW-0540">Nuclease</keyword>
<dbReference type="PANTHER" id="PTHR12801">
    <property type="entry name" value="RNA EXONUCLEASE REXO1 / RECO3 FAMILY MEMBER-RELATED"/>
    <property type="match status" value="1"/>
</dbReference>
<protein>
    <submittedName>
        <fullName evidence="7">Uncharacterized protein</fullName>
    </submittedName>
</protein>
<dbReference type="InterPro" id="IPR012337">
    <property type="entry name" value="RNaseH-like_sf"/>
</dbReference>
<dbReference type="PANTHER" id="PTHR12801:SF115">
    <property type="entry name" value="FI18136P1-RELATED"/>
    <property type="match status" value="1"/>
</dbReference>
<evidence type="ECO:0000256" key="4">
    <source>
        <dbReference type="ARBA" id="ARBA00022801"/>
    </source>
</evidence>
<comment type="subcellular location">
    <subcellularLocation>
        <location evidence="1">Nucleus</location>
    </subcellularLocation>
</comment>
<evidence type="ECO:0000256" key="1">
    <source>
        <dbReference type="ARBA" id="ARBA00004123"/>
    </source>
</evidence>
<dbReference type="Proteomes" id="UP000322225">
    <property type="component" value="Chromosome 12"/>
</dbReference>
<accession>A0A5M6C586</accession>
<proteinExistence type="inferred from homology"/>
<dbReference type="InterPro" id="IPR013520">
    <property type="entry name" value="Ribonucl_H"/>
</dbReference>
<dbReference type="CDD" id="cd06145">
    <property type="entry name" value="REX1_like"/>
    <property type="match status" value="1"/>
</dbReference>
<keyword evidence="4" id="KW-0378">Hydrolase</keyword>
<evidence type="ECO:0000313" key="8">
    <source>
        <dbReference type="Proteomes" id="UP000322225"/>
    </source>
</evidence>
<dbReference type="InterPro" id="IPR047021">
    <property type="entry name" value="REXO1/3/4-like"/>
</dbReference>
<comment type="similarity">
    <text evidence="2">Belongs to the REXO1/REXO3 family.</text>
</comment>
<dbReference type="EMBL" id="CP144062">
    <property type="protein sequence ID" value="WWD22019.1"/>
    <property type="molecule type" value="Genomic_DNA"/>
</dbReference>
<dbReference type="SMART" id="SM00479">
    <property type="entry name" value="EXOIII"/>
    <property type="match status" value="1"/>
</dbReference>
<dbReference type="AlphaFoldDB" id="A0A5M6C586"/>
<dbReference type="Gene3D" id="3.30.420.10">
    <property type="entry name" value="Ribonuclease H-like superfamily/Ribonuclease H"/>
    <property type="match status" value="1"/>
</dbReference>
<evidence type="ECO:0000313" key="7">
    <source>
        <dbReference type="EMBL" id="WWD22019.1"/>
    </source>
</evidence>
<evidence type="ECO:0000256" key="6">
    <source>
        <dbReference type="ARBA" id="ARBA00023242"/>
    </source>
</evidence>
<dbReference type="GO" id="GO:0010629">
    <property type="term" value="P:negative regulation of gene expression"/>
    <property type="evidence" value="ECO:0007669"/>
    <property type="project" value="UniProtKB-ARBA"/>
</dbReference>
<dbReference type="InterPro" id="IPR036397">
    <property type="entry name" value="RNaseH_sf"/>
</dbReference>
<keyword evidence="5" id="KW-0269">Exonuclease</keyword>
<keyword evidence="8" id="KW-1185">Reference proteome</keyword>
<organism evidence="7 8">
    <name type="scientific">Kwoniella shandongensis</name>
    <dbReference type="NCBI Taxonomy" id="1734106"/>
    <lineage>
        <taxon>Eukaryota</taxon>
        <taxon>Fungi</taxon>
        <taxon>Dikarya</taxon>
        <taxon>Basidiomycota</taxon>
        <taxon>Agaricomycotina</taxon>
        <taxon>Tremellomycetes</taxon>
        <taxon>Tremellales</taxon>
        <taxon>Cryptococcaceae</taxon>
        <taxon>Kwoniella</taxon>
    </lineage>
</organism>
<keyword evidence="6" id="KW-0539">Nucleus</keyword>
<dbReference type="RefSeq" id="XP_031861860.1">
    <property type="nucleotide sequence ID" value="XM_032003862.1"/>
</dbReference>
<evidence type="ECO:0000256" key="5">
    <source>
        <dbReference type="ARBA" id="ARBA00022839"/>
    </source>
</evidence>
<dbReference type="GO" id="GO:0003676">
    <property type="term" value="F:nucleic acid binding"/>
    <property type="evidence" value="ECO:0007669"/>
    <property type="project" value="InterPro"/>
</dbReference>
<dbReference type="KEGG" id="ksn:43587989"/>